<feature type="transmembrane region" description="Helical" evidence="1">
    <location>
        <begin position="212"/>
        <end position="234"/>
    </location>
</feature>
<evidence type="ECO:0000256" key="1">
    <source>
        <dbReference type="SAM" id="Phobius"/>
    </source>
</evidence>
<feature type="domain" description="EamA" evidence="2">
    <location>
        <begin position="153"/>
        <end position="284"/>
    </location>
</feature>
<keyword evidence="1" id="KW-0812">Transmembrane</keyword>
<protein>
    <submittedName>
        <fullName evidence="3">DMT family transporter</fullName>
    </submittedName>
</protein>
<dbReference type="SUPFAM" id="SSF103481">
    <property type="entry name" value="Multidrug resistance efflux transporter EmrE"/>
    <property type="match status" value="2"/>
</dbReference>
<evidence type="ECO:0000313" key="4">
    <source>
        <dbReference type="Proteomes" id="UP001617427"/>
    </source>
</evidence>
<accession>A0ABW8EVN4</accession>
<feature type="transmembrane region" description="Helical" evidence="1">
    <location>
        <begin position="93"/>
        <end position="114"/>
    </location>
</feature>
<feature type="transmembrane region" description="Helical" evidence="1">
    <location>
        <begin position="267"/>
        <end position="287"/>
    </location>
</feature>
<organism evidence="3 4">
    <name type="scientific">Herbaspirillum chlorophenolicum</name>
    <dbReference type="NCBI Taxonomy" id="211589"/>
    <lineage>
        <taxon>Bacteria</taxon>
        <taxon>Pseudomonadati</taxon>
        <taxon>Pseudomonadota</taxon>
        <taxon>Betaproteobacteria</taxon>
        <taxon>Burkholderiales</taxon>
        <taxon>Oxalobacteraceae</taxon>
        <taxon>Herbaspirillum</taxon>
    </lineage>
</organism>
<feature type="transmembrane region" description="Helical" evidence="1">
    <location>
        <begin position="121"/>
        <end position="139"/>
    </location>
</feature>
<feature type="transmembrane region" description="Helical" evidence="1">
    <location>
        <begin position="241"/>
        <end position="261"/>
    </location>
</feature>
<feature type="transmembrane region" description="Helical" evidence="1">
    <location>
        <begin position="151"/>
        <end position="170"/>
    </location>
</feature>
<sequence length="302" mass="32593">MKDNLRGVLEMTAAMVISGTIGWLVVLSGRPASEVVFWRCLFGAATLLPVCAAMGHLNRGKISLRQLFLAMLGGIAIVANWLLLFAAYPRASISIATAVYNTQPFMLVALGALFLRERLTWVKLGWLLLSFAGVLLIVQGRPDMGSDGSHYLIGVLLSLGAAFFYAIAALITKALKSVPPHLIALVQVLVGIVMLAPFALHGDGDAVGLDGWGYLVTMGVVHTGLMYILLYGAIQRLPTHLTGALSFIYPVVAFLVDALAFGHRLHIVQFLGAAAILLAAAGMLFGWRWRSRATREIERTLR</sequence>
<dbReference type="InterPro" id="IPR037185">
    <property type="entry name" value="EmrE-like"/>
</dbReference>
<feature type="transmembrane region" description="Helical" evidence="1">
    <location>
        <begin position="7"/>
        <end position="29"/>
    </location>
</feature>
<keyword evidence="1" id="KW-1133">Transmembrane helix</keyword>
<gene>
    <name evidence="3" type="ORF">ACIPEN_06735</name>
</gene>
<dbReference type="Gene3D" id="1.10.3730.20">
    <property type="match status" value="1"/>
</dbReference>
<keyword evidence="1" id="KW-0472">Membrane</keyword>
<feature type="transmembrane region" description="Helical" evidence="1">
    <location>
        <begin position="182"/>
        <end position="200"/>
    </location>
</feature>
<comment type="caution">
    <text evidence="3">The sequence shown here is derived from an EMBL/GenBank/DDBJ whole genome shotgun (WGS) entry which is preliminary data.</text>
</comment>
<feature type="domain" description="EamA" evidence="2">
    <location>
        <begin position="7"/>
        <end position="138"/>
    </location>
</feature>
<proteinExistence type="predicted"/>
<feature type="transmembrane region" description="Helical" evidence="1">
    <location>
        <begin position="67"/>
        <end position="87"/>
    </location>
</feature>
<reference evidence="3 4" key="1">
    <citation type="submission" date="2024-10" db="EMBL/GenBank/DDBJ databases">
        <title>The Natural Products Discovery Center: Release of the First 8490 Sequenced Strains for Exploring Actinobacteria Biosynthetic Diversity.</title>
        <authorList>
            <person name="Kalkreuter E."/>
            <person name="Kautsar S.A."/>
            <person name="Yang D."/>
            <person name="Bader C.D."/>
            <person name="Teijaro C.N."/>
            <person name="Fluegel L."/>
            <person name="Davis C.M."/>
            <person name="Simpson J.R."/>
            <person name="Lauterbach L."/>
            <person name="Steele A.D."/>
            <person name="Gui C."/>
            <person name="Meng S."/>
            <person name="Li G."/>
            <person name="Viehrig K."/>
            <person name="Ye F."/>
            <person name="Su P."/>
            <person name="Kiefer A.F."/>
            <person name="Nichols A."/>
            <person name="Cepeda A.J."/>
            <person name="Yan W."/>
            <person name="Fan B."/>
            <person name="Jiang Y."/>
            <person name="Adhikari A."/>
            <person name="Zheng C.-J."/>
            <person name="Schuster L."/>
            <person name="Cowan T.M."/>
            <person name="Smanski M.J."/>
            <person name="Chevrette M.G."/>
            <person name="De Carvalho L.P.S."/>
            <person name="Shen B."/>
        </authorList>
    </citation>
    <scope>NUCLEOTIDE SEQUENCE [LARGE SCALE GENOMIC DNA]</scope>
    <source>
        <strain evidence="3 4">NPDC087045</strain>
    </source>
</reference>
<dbReference type="Proteomes" id="UP001617427">
    <property type="component" value="Unassembled WGS sequence"/>
</dbReference>
<evidence type="ECO:0000259" key="2">
    <source>
        <dbReference type="Pfam" id="PF00892"/>
    </source>
</evidence>
<dbReference type="InterPro" id="IPR000620">
    <property type="entry name" value="EamA_dom"/>
</dbReference>
<keyword evidence="4" id="KW-1185">Reference proteome</keyword>
<dbReference type="EMBL" id="JBIUZV010000003">
    <property type="protein sequence ID" value="MFJ3045506.1"/>
    <property type="molecule type" value="Genomic_DNA"/>
</dbReference>
<feature type="transmembrane region" description="Helical" evidence="1">
    <location>
        <begin position="35"/>
        <end position="55"/>
    </location>
</feature>
<dbReference type="PANTHER" id="PTHR22911:SF102">
    <property type="entry name" value="MEMBRANE PROTEIN"/>
    <property type="match status" value="1"/>
</dbReference>
<name>A0ABW8EVN4_9BURK</name>
<dbReference type="RefSeq" id="WP_402699125.1">
    <property type="nucleotide sequence ID" value="NZ_JBIUZV010000003.1"/>
</dbReference>
<dbReference type="PANTHER" id="PTHR22911">
    <property type="entry name" value="ACYL-MALONYL CONDENSING ENZYME-RELATED"/>
    <property type="match status" value="1"/>
</dbReference>
<evidence type="ECO:0000313" key="3">
    <source>
        <dbReference type="EMBL" id="MFJ3045506.1"/>
    </source>
</evidence>
<dbReference type="Pfam" id="PF00892">
    <property type="entry name" value="EamA"/>
    <property type="match status" value="2"/>
</dbReference>